<dbReference type="SUPFAM" id="SSF54001">
    <property type="entry name" value="Cysteine proteinases"/>
    <property type="match status" value="1"/>
</dbReference>
<gene>
    <name evidence="9" type="ORF">DPMN_090450</name>
</gene>
<keyword evidence="4" id="KW-0744">Spermatogenesis</keyword>
<dbReference type="InterPro" id="IPR056290">
    <property type="entry name" value="CEPT76/DRC7_peptidase-like_dom"/>
</dbReference>
<evidence type="ECO:0000259" key="8">
    <source>
        <dbReference type="Pfam" id="PF24656"/>
    </source>
</evidence>
<proteinExistence type="predicted"/>
<dbReference type="EMBL" id="JAIWYP010000003">
    <property type="protein sequence ID" value="KAH3848101.1"/>
    <property type="molecule type" value="Genomic_DNA"/>
</dbReference>
<dbReference type="InterPro" id="IPR038765">
    <property type="entry name" value="Papain-like_cys_pep_sf"/>
</dbReference>
<evidence type="ECO:0000256" key="1">
    <source>
        <dbReference type="ARBA" id="ARBA00004611"/>
    </source>
</evidence>
<dbReference type="Proteomes" id="UP000828390">
    <property type="component" value="Unassembled WGS sequence"/>
</dbReference>
<evidence type="ECO:0000256" key="6">
    <source>
        <dbReference type="ARBA" id="ARBA00031627"/>
    </source>
</evidence>
<dbReference type="InterPro" id="IPR033551">
    <property type="entry name" value="DRC7/lobo"/>
</dbReference>
<protein>
    <recommendedName>
        <fullName evidence="2">Dynein regulatory complex subunit 7</fullName>
    </recommendedName>
    <alternativeName>
        <fullName evidence="6">Coiled-coil domain-containing protein 135</fullName>
    </alternativeName>
    <alternativeName>
        <fullName evidence="7">Coiled-coil domain-containing protein lobo homolog</fullName>
    </alternativeName>
</protein>
<feature type="domain" description="CEP76/DRC7 peptidase-like" evidence="8">
    <location>
        <begin position="16"/>
        <end position="55"/>
    </location>
</feature>
<keyword evidence="5" id="KW-0206">Cytoskeleton</keyword>
<keyword evidence="5" id="KW-0963">Cytoplasm</keyword>
<evidence type="ECO:0000256" key="3">
    <source>
        <dbReference type="ARBA" id="ARBA00022782"/>
    </source>
</evidence>
<accession>A0A9D4QY81</accession>
<evidence type="ECO:0000256" key="2">
    <source>
        <dbReference type="ARBA" id="ARBA00021303"/>
    </source>
</evidence>
<keyword evidence="10" id="KW-1185">Reference proteome</keyword>
<reference evidence="9" key="2">
    <citation type="submission" date="2020-11" db="EMBL/GenBank/DDBJ databases">
        <authorList>
            <person name="McCartney M.A."/>
            <person name="Auch B."/>
            <person name="Kono T."/>
            <person name="Mallez S."/>
            <person name="Becker A."/>
            <person name="Gohl D.M."/>
            <person name="Silverstein K.A.T."/>
            <person name="Koren S."/>
            <person name="Bechman K.B."/>
            <person name="Herman A."/>
            <person name="Abrahante J.E."/>
            <person name="Garbe J."/>
        </authorList>
    </citation>
    <scope>NUCLEOTIDE SEQUENCE</scope>
    <source>
        <strain evidence="9">Duluth1</strain>
        <tissue evidence="9">Whole animal</tissue>
    </source>
</reference>
<dbReference type="GO" id="GO:0030317">
    <property type="term" value="P:flagellated sperm motility"/>
    <property type="evidence" value="ECO:0007669"/>
    <property type="project" value="TreeGrafter"/>
</dbReference>
<evidence type="ECO:0000313" key="9">
    <source>
        <dbReference type="EMBL" id="KAH3848101.1"/>
    </source>
</evidence>
<evidence type="ECO:0000313" key="10">
    <source>
        <dbReference type="Proteomes" id="UP000828390"/>
    </source>
</evidence>
<sequence>MITQYSLYVQPKRLLSPTTVLKRQKGNCFEYSTLLCSLLIGAGYDAYVVSGYATREVCLADESREICPLMKKKEEVM</sequence>
<comment type="subcellular location">
    <subcellularLocation>
        <location evidence="1">Cytoplasm</location>
        <location evidence="1">Cytoskeleton</location>
        <location evidence="1">Flagellum axoneme</location>
    </subcellularLocation>
</comment>
<dbReference type="AlphaFoldDB" id="A0A9D4QY81"/>
<dbReference type="PANTHER" id="PTHR35249:SF2">
    <property type="entry name" value="DYNEIN REGULATORY COMPLEX SUBUNIT 7"/>
    <property type="match status" value="1"/>
</dbReference>
<dbReference type="GO" id="GO:0007283">
    <property type="term" value="P:spermatogenesis"/>
    <property type="evidence" value="ECO:0007669"/>
    <property type="project" value="UniProtKB-KW"/>
</dbReference>
<keyword evidence="3" id="KW-0221">Differentiation</keyword>
<dbReference type="GO" id="GO:0031514">
    <property type="term" value="C:motile cilium"/>
    <property type="evidence" value="ECO:0007669"/>
    <property type="project" value="TreeGrafter"/>
</dbReference>
<evidence type="ECO:0000256" key="5">
    <source>
        <dbReference type="ARBA" id="ARBA00023212"/>
    </source>
</evidence>
<dbReference type="PANTHER" id="PTHR35249">
    <property type="entry name" value="DYNEIN REGULATORY COMPLEX SUBUNIT 7"/>
    <property type="match status" value="1"/>
</dbReference>
<evidence type="ECO:0000256" key="7">
    <source>
        <dbReference type="ARBA" id="ARBA00031733"/>
    </source>
</evidence>
<organism evidence="9 10">
    <name type="scientific">Dreissena polymorpha</name>
    <name type="common">Zebra mussel</name>
    <name type="synonym">Mytilus polymorpha</name>
    <dbReference type="NCBI Taxonomy" id="45954"/>
    <lineage>
        <taxon>Eukaryota</taxon>
        <taxon>Metazoa</taxon>
        <taxon>Spiralia</taxon>
        <taxon>Lophotrochozoa</taxon>
        <taxon>Mollusca</taxon>
        <taxon>Bivalvia</taxon>
        <taxon>Autobranchia</taxon>
        <taxon>Heteroconchia</taxon>
        <taxon>Euheterodonta</taxon>
        <taxon>Imparidentia</taxon>
        <taxon>Neoheterodontei</taxon>
        <taxon>Myida</taxon>
        <taxon>Dreissenoidea</taxon>
        <taxon>Dreissenidae</taxon>
        <taxon>Dreissena</taxon>
    </lineage>
</organism>
<comment type="caution">
    <text evidence="9">The sequence shown here is derived from an EMBL/GenBank/DDBJ whole genome shotgun (WGS) entry which is preliminary data.</text>
</comment>
<dbReference type="Pfam" id="PF24656">
    <property type="entry name" value="CEPT76_peptidase"/>
    <property type="match status" value="1"/>
</dbReference>
<evidence type="ECO:0000256" key="4">
    <source>
        <dbReference type="ARBA" id="ARBA00022871"/>
    </source>
</evidence>
<dbReference type="GO" id="GO:0030154">
    <property type="term" value="P:cell differentiation"/>
    <property type="evidence" value="ECO:0007669"/>
    <property type="project" value="UniProtKB-KW"/>
</dbReference>
<dbReference type="Gene3D" id="3.10.620.30">
    <property type="match status" value="1"/>
</dbReference>
<reference evidence="9" key="1">
    <citation type="journal article" date="2019" name="bioRxiv">
        <title>The Genome of the Zebra Mussel, Dreissena polymorpha: A Resource for Invasive Species Research.</title>
        <authorList>
            <person name="McCartney M.A."/>
            <person name="Auch B."/>
            <person name="Kono T."/>
            <person name="Mallez S."/>
            <person name="Zhang Y."/>
            <person name="Obille A."/>
            <person name="Becker A."/>
            <person name="Abrahante J.E."/>
            <person name="Garbe J."/>
            <person name="Badalamenti J.P."/>
            <person name="Herman A."/>
            <person name="Mangelson H."/>
            <person name="Liachko I."/>
            <person name="Sullivan S."/>
            <person name="Sone E.D."/>
            <person name="Koren S."/>
            <person name="Silverstein K.A.T."/>
            <person name="Beckman K.B."/>
            <person name="Gohl D.M."/>
        </authorList>
    </citation>
    <scope>NUCLEOTIDE SEQUENCE</scope>
    <source>
        <strain evidence="9">Duluth1</strain>
        <tissue evidence="9">Whole animal</tissue>
    </source>
</reference>
<name>A0A9D4QY81_DREPO</name>